<evidence type="ECO:0000313" key="3">
    <source>
        <dbReference type="Proteomes" id="UP000252893"/>
    </source>
</evidence>
<proteinExistence type="predicted"/>
<feature type="coiled-coil region" evidence="1">
    <location>
        <begin position="37"/>
        <end position="71"/>
    </location>
</feature>
<gene>
    <name evidence="2" type="ORF">DFR47_11645</name>
</gene>
<reference evidence="2 3" key="1">
    <citation type="submission" date="2018-06" db="EMBL/GenBank/DDBJ databases">
        <title>Genomic Encyclopedia of Type Strains, Phase IV (KMG-IV): sequencing the most valuable type-strain genomes for metagenomic binning, comparative biology and taxonomic classification.</title>
        <authorList>
            <person name="Goeker M."/>
        </authorList>
    </citation>
    <scope>NUCLEOTIDE SEQUENCE [LARGE SCALE GENOMIC DNA]</scope>
    <source>
        <strain evidence="2 3">DSM 25619</strain>
    </source>
</reference>
<protein>
    <submittedName>
        <fullName evidence="2">Uncharacterized protein</fullName>
    </submittedName>
</protein>
<evidence type="ECO:0000256" key="1">
    <source>
        <dbReference type="SAM" id="Coils"/>
    </source>
</evidence>
<dbReference type="OrthoDB" id="9870677at2"/>
<name>A0A366DGW2_9HYPH</name>
<dbReference type="EMBL" id="QNRH01000016">
    <property type="protein sequence ID" value="RBO89317.1"/>
    <property type="molecule type" value="Genomic_DNA"/>
</dbReference>
<keyword evidence="1" id="KW-0175">Coiled coil</keyword>
<dbReference type="Proteomes" id="UP000252893">
    <property type="component" value="Unassembled WGS sequence"/>
</dbReference>
<evidence type="ECO:0000313" key="2">
    <source>
        <dbReference type="EMBL" id="RBO89317.1"/>
    </source>
</evidence>
<accession>A0A366DGW2</accession>
<dbReference type="AlphaFoldDB" id="A0A366DGW2"/>
<sequence>MSADQTIPQIHPLAEQQETAFFAGVLRQRNLLLASENVALKQRIANFEETEKTLQAQIEHLQEQLAEAAEVHHGNPT</sequence>
<keyword evidence="3" id="KW-1185">Reference proteome</keyword>
<dbReference type="RefSeq" id="WP_113946424.1">
    <property type="nucleotide sequence ID" value="NZ_JBHEEG010000001.1"/>
</dbReference>
<comment type="caution">
    <text evidence="2">The sequence shown here is derived from an EMBL/GenBank/DDBJ whole genome shotgun (WGS) entry which is preliminary data.</text>
</comment>
<organism evidence="2 3">
    <name type="scientific">Pseudochrobactrum asaccharolyticum</name>
    <dbReference type="NCBI Taxonomy" id="354351"/>
    <lineage>
        <taxon>Bacteria</taxon>
        <taxon>Pseudomonadati</taxon>
        <taxon>Pseudomonadota</taxon>
        <taxon>Alphaproteobacteria</taxon>
        <taxon>Hyphomicrobiales</taxon>
        <taxon>Brucellaceae</taxon>
        <taxon>Pseudochrobactrum</taxon>
    </lineage>
</organism>